<comment type="subcellular location">
    <subcellularLocation>
        <location evidence="1">Membrane</location>
    </subcellularLocation>
</comment>
<comment type="caution">
    <text evidence="10">The sequence shown here is derived from an EMBL/GenBank/DDBJ whole genome shotgun (WGS) entry which is preliminary data.</text>
</comment>
<evidence type="ECO:0000256" key="1">
    <source>
        <dbReference type="ARBA" id="ARBA00004370"/>
    </source>
</evidence>
<keyword evidence="2" id="KW-1003">Cell membrane</keyword>
<dbReference type="Gene3D" id="3.10.20.310">
    <property type="entry name" value="membrane protein fhac"/>
    <property type="match status" value="1"/>
</dbReference>
<evidence type="ECO:0000313" key="10">
    <source>
        <dbReference type="EMBL" id="ROQ93255.1"/>
    </source>
</evidence>
<keyword evidence="8" id="KW-0131">Cell cycle</keyword>
<evidence type="ECO:0000256" key="8">
    <source>
        <dbReference type="ARBA" id="ARBA00023306"/>
    </source>
</evidence>
<evidence type="ECO:0000313" key="11">
    <source>
        <dbReference type="Proteomes" id="UP000276223"/>
    </source>
</evidence>
<dbReference type="Pfam" id="PF03799">
    <property type="entry name" value="FtsQ_DivIB_C"/>
    <property type="match status" value="1"/>
</dbReference>
<dbReference type="GO" id="GO:0016020">
    <property type="term" value="C:membrane"/>
    <property type="evidence" value="ECO:0007669"/>
    <property type="project" value="UniProtKB-SubCell"/>
</dbReference>
<organism evidence="10 11">
    <name type="scientific">Desulfosoma caldarium</name>
    <dbReference type="NCBI Taxonomy" id="610254"/>
    <lineage>
        <taxon>Bacteria</taxon>
        <taxon>Pseudomonadati</taxon>
        <taxon>Thermodesulfobacteriota</taxon>
        <taxon>Syntrophobacteria</taxon>
        <taxon>Syntrophobacterales</taxon>
        <taxon>Syntrophobacteraceae</taxon>
        <taxon>Desulfosoma</taxon>
    </lineage>
</organism>
<dbReference type="InterPro" id="IPR034746">
    <property type="entry name" value="POTRA"/>
</dbReference>
<evidence type="ECO:0000256" key="5">
    <source>
        <dbReference type="ARBA" id="ARBA00022692"/>
    </source>
</evidence>
<dbReference type="InterPro" id="IPR026579">
    <property type="entry name" value="FtsQ"/>
</dbReference>
<dbReference type="OrthoDB" id="5507228at2"/>
<keyword evidence="3" id="KW-0997">Cell inner membrane</keyword>
<dbReference type="PANTHER" id="PTHR35851:SF1">
    <property type="entry name" value="CELL DIVISION PROTEIN FTSQ"/>
    <property type="match status" value="1"/>
</dbReference>
<keyword evidence="6" id="KW-1133">Transmembrane helix</keyword>
<keyword evidence="11" id="KW-1185">Reference proteome</keyword>
<dbReference type="InterPro" id="IPR005548">
    <property type="entry name" value="Cell_div_FtsQ/DivIB_C"/>
</dbReference>
<name>A0A3N1UQ44_9BACT</name>
<keyword evidence="7" id="KW-0472">Membrane</keyword>
<reference evidence="10 11" key="1">
    <citation type="submission" date="2018-11" db="EMBL/GenBank/DDBJ databases">
        <title>Genomic Encyclopedia of Type Strains, Phase IV (KMG-IV): sequencing the most valuable type-strain genomes for metagenomic binning, comparative biology and taxonomic classification.</title>
        <authorList>
            <person name="Goeker M."/>
        </authorList>
    </citation>
    <scope>NUCLEOTIDE SEQUENCE [LARGE SCALE GENOMIC DNA]</scope>
    <source>
        <strain evidence="10 11">DSM 22027</strain>
    </source>
</reference>
<evidence type="ECO:0000256" key="2">
    <source>
        <dbReference type="ARBA" id="ARBA00022475"/>
    </source>
</evidence>
<keyword evidence="5" id="KW-0812">Transmembrane</keyword>
<keyword evidence="4 10" id="KW-0132">Cell division</keyword>
<evidence type="ECO:0000256" key="6">
    <source>
        <dbReference type="ARBA" id="ARBA00022989"/>
    </source>
</evidence>
<dbReference type="GO" id="GO:0090529">
    <property type="term" value="P:cell septum assembly"/>
    <property type="evidence" value="ECO:0007669"/>
    <property type="project" value="InterPro"/>
</dbReference>
<sequence length="277" mass="30984">MMRPRKNRYRKNPRRVGGPIHWVLVLLALGVVLGAALGISCLFCRAYAALLDAPLLRVKSIEIRGTVRLNRKTVLDTLGVPKGTSMLRLRLDVLAQRLERLSWVKSAQVALDPSGRLVVMIGERKPVAVVMGARPLLMDEEGWLFMEVKVESYMELPYVTKVGSRKPALGERVPEAFLEVFHELLRALKGVSGLGVQFVSEILWDPLEGVSIYANPTGTRIHLGNGDFLLKMQRMRRALREVERRMGAAALDGLQAMDLSYPDRAYIQGRFQKGQGV</sequence>
<dbReference type="PROSITE" id="PS51779">
    <property type="entry name" value="POTRA"/>
    <property type="match status" value="1"/>
</dbReference>
<feature type="domain" description="POTRA" evidence="9">
    <location>
        <begin position="56"/>
        <end position="124"/>
    </location>
</feature>
<gene>
    <name evidence="10" type="ORF">EDC27_1266</name>
</gene>
<evidence type="ECO:0000259" key="9">
    <source>
        <dbReference type="PROSITE" id="PS51779"/>
    </source>
</evidence>
<dbReference type="PANTHER" id="PTHR35851">
    <property type="entry name" value="CELL DIVISION PROTEIN FTSQ"/>
    <property type="match status" value="1"/>
</dbReference>
<proteinExistence type="predicted"/>
<dbReference type="Pfam" id="PF08478">
    <property type="entry name" value="POTRA_1"/>
    <property type="match status" value="1"/>
</dbReference>
<dbReference type="Proteomes" id="UP000276223">
    <property type="component" value="Unassembled WGS sequence"/>
</dbReference>
<protein>
    <submittedName>
        <fullName evidence="10">Cell division protein FtsQ</fullName>
    </submittedName>
</protein>
<evidence type="ECO:0000256" key="3">
    <source>
        <dbReference type="ARBA" id="ARBA00022519"/>
    </source>
</evidence>
<dbReference type="EMBL" id="RJVA01000011">
    <property type="protein sequence ID" value="ROQ93255.1"/>
    <property type="molecule type" value="Genomic_DNA"/>
</dbReference>
<dbReference type="InterPro" id="IPR013685">
    <property type="entry name" value="POTRA_FtsQ_type"/>
</dbReference>
<evidence type="ECO:0000256" key="4">
    <source>
        <dbReference type="ARBA" id="ARBA00022618"/>
    </source>
</evidence>
<accession>A0A3N1UQ44</accession>
<evidence type="ECO:0000256" key="7">
    <source>
        <dbReference type="ARBA" id="ARBA00023136"/>
    </source>
</evidence>
<dbReference type="AlphaFoldDB" id="A0A3N1UQ44"/>